<dbReference type="InterPro" id="IPR029044">
    <property type="entry name" value="Nucleotide-diphossugar_trans"/>
</dbReference>
<dbReference type="Pfam" id="PF00483">
    <property type="entry name" value="NTP_transferase"/>
    <property type="match status" value="1"/>
</dbReference>
<accession>A0A917FBS7</accession>
<dbReference type="GO" id="GO:0009298">
    <property type="term" value="P:GDP-mannose biosynthetic process"/>
    <property type="evidence" value="ECO:0007669"/>
    <property type="project" value="TreeGrafter"/>
</dbReference>
<protein>
    <recommendedName>
        <fullName evidence="1">Nucleotidyl transferase domain-containing protein</fullName>
    </recommendedName>
</protein>
<name>A0A917FBS7_9PROT</name>
<dbReference type="PANTHER" id="PTHR46390">
    <property type="entry name" value="MANNOSE-1-PHOSPHATE GUANYLYLTRANSFERASE"/>
    <property type="match status" value="1"/>
</dbReference>
<comment type="caution">
    <text evidence="2">The sequence shown here is derived from an EMBL/GenBank/DDBJ whole genome shotgun (WGS) entry which is preliminary data.</text>
</comment>
<dbReference type="Proteomes" id="UP000632498">
    <property type="component" value="Unassembled WGS sequence"/>
</dbReference>
<dbReference type="RefSeq" id="WP_188663686.1">
    <property type="nucleotide sequence ID" value="NZ_BMHV01000010.1"/>
</dbReference>
<dbReference type="InterPro" id="IPR005835">
    <property type="entry name" value="NTP_transferase_dom"/>
</dbReference>
<evidence type="ECO:0000313" key="3">
    <source>
        <dbReference type="Proteomes" id="UP000632498"/>
    </source>
</evidence>
<feature type="domain" description="Nucleotidyl transferase" evidence="1">
    <location>
        <begin position="9"/>
        <end position="285"/>
    </location>
</feature>
<reference evidence="2" key="1">
    <citation type="journal article" date="2014" name="Int. J. Syst. Evol. Microbiol.">
        <title>Complete genome sequence of Corynebacterium casei LMG S-19264T (=DSM 44701T), isolated from a smear-ripened cheese.</title>
        <authorList>
            <consortium name="US DOE Joint Genome Institute (JGI-PGF)"/>
            <person name="Walter F."/>
            <person name="Albersmeier A."/>
            <person name="Kalinowski J."/>
            <person name="Ruckert C."/>
        </authorList>
    </citation>
    <scope>NUCLEOTIDE SEQUENCE</scope>
    <source>
        <strain evidence="2">CGMCC 1.15254</strain>
    </source>
</reference>
<keyword evidence="3" id="KW-1185">Reference proteome</keyword>
<evidence type="ECO:0000313" key="2">
    <source>
        <dbReference type="EMBL" id="GGF62974.1"/>
    </source>
</evidence>
<dbReference type="InterPro" id="IPR049577">
    <property type="entry name" value="GMPP_N"/>
</dbReference>
<dbReference type="InterPro" id="IPR051161">
    <property type="entry name" value="Mannose-6P_isomerase_type2"/>
</dbReference>
<gene>
    <name evidence="2" type="ORF">GCM10011332_16100</name>
</gene>
<dbReference type="GO" id="GO:0004475">
    <property type="term" value="F:mannose-1-phosphate guanylyltransferase (GTP) activity"/>
    <property type="evidence" value="ECO:0007669"/>
    <property type="project" value="InterPro"/>
</dbReference>
<organism evidence="2 3">
    <name type="scientific">Terasakiella brassicae</name>
    <dbReference type="NCBI Taxonomy" id="1634917"/>
    <lineage>
        <taxon>Bacteria</taxon>
        <taxon>Pseudomonadati</taxon>
        <taxon>Pseudomonadota</taxon>
        <taxon>Alphaproteobacteria</taxon>
        <taxon>Rhodospirillales</taxon>
        <taxon>Terasakiellaceae</taxon>
        <taxon>Terasakiella</taxon>
    </lineage>
</organism>
<dbReference type="PANTHER" id="PTHR46390:SF1">
    <property type="entry name" value="MANNOSE-1-PHOSPHATE GUANYLYLTRANSFERASE"/>
    <property type="match status" value="1"/>
</dbReference>
<evidence type="ECO:0000259" key="1">
    <source>
        <dbReference type="Pfam" id="PF00483"/>
    </source>
</evidence>
<dbReference type="CDD" id="cd02509">
    <property type="entry name" value="GDP-M1P_Guanylyltransferase"/>
    <property type="match status" value="1"/>
</dbReference>
<dbReference type="SUPFAM" id="SSF53448">
    <property type="entry name" value="Nucleotide-diphospho-sugar transferases"/>
    <property type="match status" value="1"/>
</dbReference>
<dbReference type="AlphaFoldDB" id="A0A917FBS7"/>
<proteinExistence type="predicted"/>
<reference evidence="2" key="2">
    <citation type="submission" date="2020-09" db="EMBL/GenBank/DDBJ databases">
        <authorList>
            <person name="Sun Q."/>
            <person name="Zhou Y."/>
        </authorList>
    </citation>
    <scope>NUCLEOTIDE SEQUENCE</scope>
    <source>
        <strain evidence="2">CGMCC 1.15254</strain>
    </source>
</reference>
<dbReference type="EMBL" id="BMHV01000010">
    <property type="protein sequence ID" value="GGF62974.1"/>
    <property type="molecule type" value="Genomic_DNA"/>
</dbReference>
<dbReference type="Gene3D" id="3.90.550.10">
    <property type="entry name" value="Spore Coat Polysaccharide Biosynthesis Protein SpsA, Chain A"/>
    <property type="match status" value="1"/>
</dbReference>
<sequence>MTEITTLRPVILAGGSGTRLQPLSSEGRPKQFLPLLDDDSPFQEALERIDIAECLLPLVIANVRLKDLVLEQADDIAFDLEDLLLEVEGKNTLAACLSAALWAQVRGENYPLLICPSDHFIGDETAFSRAVIDAASAAENGWIVTFGAVADRPVTHYGYIEVGTRLHAGYSGHKVERFVEKPDEETARDLLAQGRFVWNAGIFCVTPETLIKLAQTHCPDILQACEEALKHNQDGILDYGPCASQSLDVAILEKTDQCAVVSLLTSWSDLGTWPGIWKALQLIADQSE</sequence>